<evidence type="ECO:0000256" key="13">
    <source>
        <dbReference type="ARBA" id="ARBA00049494"/>
    </source>
</evidence>
<dbReference type="NCBIfam" id="NF004162">
    <property type="entry name" value="PRK05627.1-5"/>
    <property type="match status" value="1"/>
</dbReference>
<keyword evidence="10 14" id="KW-0067">ATP-binding</keyword>
<evidence type="ECO:0000256" key="11">
    <source>
        <dbReference type="ARBA" id="ARBA00023268"/>
    </source>
</evidence>
<accession>A0ABS7AMD2</accession>
<sequence>MVIIENNFGDVQTYNNYVAIGSFDGLHIGHLSLIDKVTEIAKKNEGKSMVFTFKNHPRKFINPKNTLKLLMENDEKEKILNDKGIDILYFADFNEEFMKITPEKFIEFLYKKLNVKGIVVGFNYKFGYKNSGDIEVLKSLQKKYGYELYIMDPCTYQDDVVSSTRIRRELEEGNVCKAGVMLNRPYSIKGSVVHGRKIGTTVLGFPTANIEYNKNILLPKIGVYYTNVKVNNRIYKGMTSIGNNPTVNGKMLTVETHILDFNEDIYGVNIEVYFIKKIREQKKFNGVDELIKELHKNKVYAEKENIVVK</sequence>
<dbReference type="NCBIfam" id="TIGR00083">
    <property type="entry name" value="ribF"/>
    <property type="match status" value="1"/>
</dbReference>
<dbReference type="InterPro" id="IPR023465">
    <property type="entry name" value="Riboflavin_kinase_dom_sf"/>
</dbReference>
<keyword evidence="9 14" id="KW-0274">FAD</keyword>
<reference evidence="16 17" key="1">
    <citation type="submission" date="2021-07" db="EMBL/GenBank/DDBJ databases">
        <title>Clostridium weizhouense sp. nov., an anaerobic bacterium isolated from activated sludge of Petroleum wastewater.</title>
        <authorList>
            <person name="Li Q."/>
        </authorList>
    </citation>
    <scope>NUCLEOTIDE SEQUENCE [LARGE SCALE GENOMIC DNA]</scope>
    <source>
        <strain evidence="16 17">YB-6</strain>
    </source>
</reference>
<evidence type="ECO:0000313" key="16">
    <source>
        <dbReference type="EMBL" id="MBW6409729.1"/>
    </source>
</evidence>
<dbReference type="EC" id="2.7.7.2" evidence="14"/>
<evidence type="ECO:0000256" key="1">
    <source>
        <dbReference type="ARBA" id="ARBA00004726"/>
    </source>
</evidence>
<dbReference type="SUPFAM" id="SSF82114">
    <property type="entry name" value="Riboflavin kinase-like"/>
    <property type="match status" value="1"/>
</dbReference>
<dbReference type="EC" id="2.7.1.26" evidence="14"/>
<feature type="domain" description="Riboflavin kinase" evidence="15">
    <location>
        <begin position="181"/>
        <end position="306"/>
    </location>
</feature>
<dbReference type="SUPFAM" id="SSF52374">
    <property type="entry name" value="Nucleotidylyl transferase"/>
    <property type="match status" value="1"/>
</dbReference>
<dbReference type="RefSeq" id="WP_219778790.1">
    <property type="nucleotide sequence ID" value="NZ_JAHXPT010000004.1"/>
</dbReference>
<dbReference type="GO" id="GO:0008531">
    <property type="term" value="F:riboflavin kinase activity"/>
    <property type="evidence" value="ECO:0007669"/>
    <property type="project" value="UniProtKB-EC"/>
</dbReference>
<evidence type="ECO:0000256" key="8">
    <source>
        <dbReference type="ARBA" id="ARBA00022777"/>
    </source>
</evidence>
<dbReference type="InterPro" id="IPR015865">
    <property type="entry name" value="Riboflavin_kinase_bac/euk"/>
</dbReference>
<evidence type="ECO:0000259" key="15">
    <source>
        <dbReference type="SMART" id="SM00904"/>
    </source>
</evidence>
<evidence type="ECO:0000256" key="2">
    <source>
        <dbReference type="ARBA" id="ARBA00005201"/>
    </source>
</evidence>
<comment type="catalytic activity">
    <reaction evidence="12 14">
        <text>riboflavin + ATP = FMN + ADP + H(+)</text>
        <dbReference type="Rhea" id="RHEA:14357"/>
        <dbReference type="ChEBI" id="CHEBI:15378"/>
        <dbReference type="ChEBI" id="CHEBI:30616"/>
        <dbReference type="ChEBI" id="CHEBI:57986"/>
        <dbReference type="ChEBI" id="CHEBI:58210"/>
        <dbReference type="ChEBI" id="CHEBI:456216"/>
        <dbReference type="EC" id="2.7.1.26"/>
    </reaction>
</comment>
<keyword evidence="11" id="KW-0511">Multifunctional enzyme</keyword>
<gene>
    <name evidence="16" type="ORF">KYD98_06470</name>
</gene>
<keyword evidence="7 14" id="KW-0547">Nucleotide-binding</keyword>
<keyword evidence="17" id="KW-1185">Reference proteome</keyword>
<dbReference type="EMBL" id="JAHXPT010000004">
    <property type="protein sequence ID" value="MBW6409729.1"/>
    <property type="molecule type" value="Genomic_DNA"/>
</dbReference>
<dbReference type="Pfam" id="PF06574">
    <property type="entry name" value="FAD_syn"/>
    <property type="match status" value="1"/>
</dbReference>
<evidence type="ECO:0000256" key="7">
    <source>
        <dbReference type="ARBA" id="ARBA00022741"/>
    </source>
</evidence>
<organism evidence="16 17">
    <name type="scientific">Clostridium weizhouense</name>
    <dbReference type="NCBI Taxonomy" id="2859781"/>
    <lineage>
        <taxon>Bacteria</taxon>
        <taxon>Bacillati</taxon>
        <taxon>Bacillota</taxon>
        <taxon>Clostridia</taxon>
        <taxon>Eubacteriales</taxon>
        <taxon>Clostridiaceae</taxon>
        <taxon>Clostridium</taxon>
    </lineage>
</organism>
<keyword evidence="8 14" id="KW-0418">Kinase</keyword>
<comment type="similarity">
    <text evidence="14">Belongs to the ribF family.</text>
</comment>
<dbReference type="InterPro" id="IPR015864">
    <property type="entry name" value="FAD_synthase"/>
</dbReference>
<evidence type="ECO:0000256" key="9">
    <source>
        <dbReference type="ARBA" id="ARBA00022827"/>
    </source>
</evidence>
<evidence type="ECO:0000256" key="14">
    <source>
        <dbReference type="PIRNR" id="PIRNR004491"/>
    </source>
</evidence>
<proteinExistence type="inferred from homology"/>
<dbReference type="Pfam" id="PF01687">
    <property type="entry name" value="Flavokinase"/>
    <property type="match status" value="1"/>
</dbReference>
<keyword evidence="6 14" id="KW-0548">Nucleotidyltransferase</keyword>
<dbReference type="PANTHER" id="PTHR22749">
    <property type="entry name" value="RIBOFLAVIN KINASE/FMN ADENYLYLTRANSFERASE"/>
    <property type="match status" value="1"/>
</dbReference>
<evidence type="ECO:0000256" key="4">
    <source>
        <dbReference type="ARBA" id="ARBA00022643"/>
    </source>
</evidence>
<comment type="catalytic activity">
    <reaction evidence="13 14">
        <text>FMN + ATP + H(+) = FAD + diphosphate</text>
        <dbReference type="Rhea" id="RHEA:17237"/>
        <dbReference type="ChEBI" id="CHEBI:15378"/>
        <dbReference type="ChEBI" id="CHEBI:30616"/>
        <dbReference type="ChEBI" id="CHEBI:33019"/>
        <dbReference type="ChEBI" id="CHEBI:57692"/>
        <dbReference type="ChEBI" id="CHEBI:58210"/>
        <dbReference type="EC" id="2.7.7.2"/>
    </reaction>
</comment>
<comment type="caution">
    <text evidence="16">The sequence shown here is derived from an EMBL/GenBank/DDBJ whole genome shotgun (WGS) entry which is preliminary data.</text>
</comment>
<evidence type="ECO:0000256" key="6">
    <source>
        <dbReference type="ARBA" id="ARBA00022695"/>
    </source>
</evidence>
<keyword evidence="4 14" id="KW-0288">FMN</keyword>
<keyword evidence="3 14" id="KW-0285">Flavoprotein</keyword>
<dbReference type="PIRSF" id="PIRSF004491">
    <property type="entry name" value="FAD_Synth"/>
    <property type="match status" value="1"/>
</dbReference>
<dbReference type="InterPro" id="IPR014729">
    <property type="entry name" value="Rossmann-like_a/b/a_fold"/>
</dbReference>
<dbReference type="InterPro" id="IPR002606">
    <property type="entry name" value="Riboflavin_kinase_bac"/>
</dbReference>
<keyword evidence="5 14" id="KW-0808">Transferase</keyword>
<evidence type="ECO:0000256" key="3">
    <source>
        <dbReference type="ARBA" id="ARBA00022630"/>
    </source>
</evidence>
<protein>
    <recommendedName>
        <fullName evidence="14">Riboflavin biosynthesis protein</fullName>
    </recommendedName>
    <domain>
        <recommendedName>
            <fullName evidence="14">Riboflavin kinase</fullName>
            <ecNumber evidence="14">2.7.1.26</ecNumber>
        </recommendedName>
        <alternativeName>
            <fullName evidence="14">Flavokinase</fullName>
        </alternativeName>
    </domain>
    <domain>
        <recommendedName>
            <fullName evidence="14">FMN adenylyltransferase</fullName>
            <ecNumber evidence="14">2.7.7.2</ecNumber>
        </recommendedName>
        <alternativeName>
            <fullName evidence="14">FAD pyrophosphorylase</fullName>
        </alternativeName>
        <alternativeName>
            <fullName evidence="14">FAD synthase</fullName>
        </alternativeName>
    </domain>
</protein>
<evidence type="ECO:0000313" key="17">
    <source>
        <dbReference type="Proteomes" id="UP001519921"/>
    </source>
</evidence>
<evidence type="ECO:0000256" key="12">
    <source>
        <dbReference type="ARBA" id="ARBA00047880"/>
    </source>
</evidence>
<dbReference type="PANTHER" id="PTHR22749:SF6">
    <property type="entry name" value="RIBOFLAVIN KINASE"/>
    <property type="match status" value="1"/>
</dbReference>
<comment type="pathway">
    <text evidence="1 14">Cofactor biosynthesis; FAD biosynthesis; FAD from FMN: step 1/1.</text>
</comment>
<dbReference type="Gene3D" id="3.40.50.620">
    <property type="entry name" value="HUPs"/>
    <property type="match status" value="1"/>
</dbReference>
<dbReference type="InterPro" id="IPR023468">
    <property type="entry name" value="Riboflavin_kinase"/>
</dbReference>
<evidence type="ECO:0000256" key="5">
    <source>
        <dbReference type="ARBA" id="ARBA00022679"/>
    </source>
</evidence>
<name>A0ABS7AMD2_9CLOT</name>
<dbReference type="CDD" id="cd02064">
    <property type="entry name" value="FAD_synthetase_N"/>
    <property type="match status" value="1"/>
</dbReference>
<dbReference type="GO" id="GO:0003919">
    <property type="term" value="F:FMN adenylyltransferase activity"/>
    <property type="evidence" value="ECO:0007669"/>
    <property type="project" value="UniProtKB-EC"/>
</dbReference>
<dbReference type="SMART" id="SM00904">
    <property type="entry name" value="Flavokinase"/>
    <property type="match status" value="1"/>
</dbReference>
<dbReference type="Proteomes" id="UP001519921">
    <property type="component" value="Unassembled WGS sequence"/>
</dbReference>
<comment type="pathway">
    <text evidence="2 14">Cofactor biosynthesis; FMN biosynthesis; FMN from riboflavin (ATP route): step 1/1.</text>
</comment>
<dbReference type="Gene3D" id="2.40.30.30">
    <property type="entry name" value="Riboflavin kinase-like"/>
    <property type="match status" value="1"/>
</dbReference>
<evidence type="ECO:0000256" key="10">
    <source>
        <dbReference type="ARBA" id="ARBA00022840"/>
    </source>
</evidence>